<keyword evidence="2" id="KW-1185">Reference proteome</keyword>
<dbReference type="Proteomes" id="UP000035489">
    <property type="component" value="Unassembled WGS sequence"/>
</dbReference>
<comment type="caution">
    <text evidence="1">The sequence shown here is derived from an EMBL/GenBank/DDBJ whole genome shotgun (WGS) entry which is preliminary data.</text>
</comment>
<evidence type="ECO:0000313" key="2">
    <source>
        <dbReference type="Proteomes" id="UP000035489"/>
    </source>
</evidence>
<evidence type="ECO:0000313" key="1">
    <source>
        <dbReference type="EMBL" id="KLK90886.1"/>
    </source>
</evidence>
<dbReference type="EMBL" id="LCYG01000064">
    <property type="protein sequence ID" value="KLK90886.1"/>
    <property type="molecule type" value="Genomic_DNA"/>
</dbReference>
<dbReference type="AlphaFoldDB" id="A0A0H1R7U4"/>
<accession>A0A0H1R7U4</accession>
<dbReference type="PATRIC" id="fig|1225564.3.peg.6118"/>
<sequence length="219" mass="25236">MNLGLNSLWIPAMKQDEVRQRFLSLHHDLDLYVSGGQPGKDELATAPIAELWRPGEYPGTGDPCILAKFILNHPRLGTAPDYISSPVYYADTGNGWVRTQGQLLRLGQRDPEHEALSVRVKEYGEVDRAADLVGYRQPPFEFEPTKPMGEDPKWHRLWDWFAENTWVAHDAMLIYIARRWNQDLSTVYINTDSWMKSKLRQVERLLSDDDDYNAGSNYN</sequence>
<proteinExistence type="predicted"/>
<protein>
    <submittedName>
        <fullName evidence="1">Uncharacterized protein</fullName>
    </submittedName>
</protein>
<name>A0A0H1R7U4_9HYPH</name>
<reference evidence="1 2" key="1">
    <citation type="submission" date="2015-05" db="EMBL/GenBank/DDBJ databases">
        <title>Draft genome sequence of Microvirga vignae strain BR3299, a novel nitrogen fixing bacteria isolated from Brazil semi-aired region.</title>
        <authorList>
            <person name="Zilli J.E."/>
            <person name="Passos S.R."/>
            <person name="Leite J."/>
            <person name="Baldani J.I."/>
            <person name="Xavier G.R."/>
            <person name="Rumjaneck N.G."/>
            <person name="Simoes-Araujo J.L."/>
        </authorList>
    </citation>
    <scope>NUCLEOTIDE SEQUENCE [LARGE SCALE GENOMIC DNA]</scope>
    <source>
        <strain evidence="1 2">BR3299</strain>
    </source>
</reference>
<gene>
    <name evidence="1" type="ORF">AA309_23500</name>
</gene>
<organism evidence="1 2">
    <name type="scientific">Microvirga vignae</name>
    <dbReference type="NCBI Taxonomy" id="1225564"/>
    <lineage>
        <taxon>Bacteria</taxon>
        <taxon>Pseudomonadati</taxon>
        <taxon>Pseudomonadota</taxon>
        <taxon>Alphaproteobacteria</taxon>
        <taxon>Hyphomicrobiales</taxon>
        <taxon>Methylobacteriaceae</taxon>
        <taxon>Microvirga</taxon>
    </lineage>
</organism>